<dbReference type="PANTHER" id="PTHR42711:SF5">
    <property type="entry name" value="ABC TRANSPORTER ATP-BINDING PROTEIN NATA"/>
    <property type="match status" value="1"/>
</dbReference>
<dbReference type="PANTHER" id="PTHR42711">
    <property type="entry name" value="ABC TRANSPORTER ATP-BINDING PROTEIN"/>
    <property type="match status" value="1"/>
</dbReference>
<keyword evidence="3" id="KW-0547">Nucleotide-binding</keyword>
<dbReference type="InterPro" id="IPR003593">
    <property type="entry name" value="AAA+_ATPase"/>
</dbReference>
<dbReference type="PROSITE" id="PS50893">
    <property type="entry name" value="ABC_TRANSPORTER_2"/>
    <property type="match status" value="1"/>
</dbReference>
<evidence type="ECO:0000256" key="4">
    <source>
        <dbReference type="ARBA" id="ARBA00022840"/>
    </source>
</evidence>
<dbReference type="eggNOG" id="COG1131">
    <property type="taxonomic scope" value="Bacteria"/>
</dbReference>
<dbReference type="STRING" id="1009370.ALO_05580"/>
<evidence type="ECO:0000256" key="1">
    <source>
        <dbReference type="ARBA" id="ARBA00005417"/>
    </source>
</evidence>
<evidence type="ECO:0000259" key="5">
    <source>
        <dbReference type="PROSITE" id="PS50893"/>
    </source>
</evidence>
<feature type="domain" description="ABC transporter" evidence="5">
    <location>
        <begin position="5"/>
        <end position="235"/>
    </location>
</feature>
<protein>
    <submittedName>
        <fullName evidence="6">ABC transporter</fullName>
    </submittedName>
</protein>
<evidence type="ECO:0000256" key="2">
    <source>
        <dbReference type="ARBA" id="ARBA00022448"/>
    </source>
</evidence>
<evidence type="ECO:0000313" key="7">
    <source>
        <dbReference type="Proteomes" id="UP000003240"/>
    </source>
</evidence>
<dbReference type="Proteomes" id="UP000003240">
    <property type="component" value="Unassembled WGS sequence"/>
</dbReference>
<comment type="similarity">
    <text evidence="1">Belongs to the ABC transporter superfamily.</text>
</comment>
<keyword evidence="7" id="KW-1185">Reference proteome</keyword>
<keyword evidence="2" id="KW-0813">Transport</keyword>
<dbReference type="GO" id="GO:0016887">
    <property type="term" value="F:ATP hydrolysis activity"/>
    <property type="evidence" value="ECO:0007669"/>
    <property type="project" value="InterPro"/>
</dbReference>
<organism evidence="6 7">
    <name type="scientific">Acetonema longum DSM 6540</name>
    <dbReference type="NCBI Taxonomy" id="1009370"/>
    <lineage>
        <taxon>Bacteria</taxon>
        <taxon>Bacillati</taxon>
        <taxon>Bacillota</taxon>
        <taxon>Negativicutes</taxon>
        <taxon>Acetonemataceae</taxon>
        <taxon>Acetonema</taxon>
    </lineage>
</organism>
<accession>F7NGD2</accession>
<dbReference type="Pfam" id="PF00005">
    <property type="entry name" value="ABC_tran"/>
    <property type="match status" value="1"/>
</dbReference>
<evidence type="ECO:0000313" key="6">
    <source>
        <dbReference type="EMBL" id="EGO64887.1"/>
    </source>
</evidence>
<reference evidence="6 7" key="1">
    <citation type="journal article" date="2011" name="EMBO J.">
        <title>Structural diversity of bacterial flagellar motors.</title>
        <authorList>
            <person name="Chen S."/>
            <person name="Beeby M."/>
            <person name="Murphy G.E."/>
            <person name="Leadbetter J.R."/>
            <person name="Hendrixson D.R."/>
            <person name="Briegel A."/>
            <person name="Li Z."/>
            <person name="Shi J."/>
            <person name="Tocheva E.I."/>
            <person name="Muller A."/>
            <person name="Dobro M.J."/>
            <person name="Jensen G.J."/>
        </authorList>
    </citation>
    <scope>NUCLEOTIDE SEQUENCE [LARGE SCALE GENOMIC DNA]</scope>
    <source>
        <strain evidence="6 7">DSM 6540</strain>
    </source>
</reference>
<name>F7NGD2_9FIRM</name>
<dbReference type="InterPro" id="IPR027417">
    <property type="entry name" value="P-loop_NTPase"/>
</dbReference>
<gene>
    <name evidence="6" type="ORF">ALO_05580</name>
</gene>
<comment type="caution">
    <text evidence="6">The sequence shown here is derived from an EMBL/GenBank/DDBJ whole genome shotgun (WGS) entry which is preliminary data.</text>
</comment>
<dbReference type="SUPFAM" id="SSF52540">
    <property type="entry name" value="P-loop containing nucleoside triphosphate hydrolases"/>
    <property type="match status" value="1"/>
</dbReference>
<dbReference type="Gene3D" id="3.40.50.300">
    <property type="entry name" value="P-loop containing nucleotide triphosphate hydrolases"/>
    <property type="match status" value="1"/>
</dbReference>
<keyword evidence="4" id="KW-0067">ATP-binding</keyword>
<proteinExistence type="inferred from homology"/>
<dbReference type="SMART" id="SM00382">
    <property type="entry name" value="AAA"/>
    <property type="match status" value="1"/>
</dbReference>
<dbReference type="EMBL" id="AFGF01000042">
    <property type="protein sequence ID" value="EGO64887.1"/>
    <property type="molecule type" value="Genomic_DNA"/>
</dbReference>
<sequence>MDSVIIAEHLVKHYGPVQALKDVSFRVRAGECFGFLGHNGAGKSTTMRMIYGLSEVEGGRLEVFGREIRLTPPGVKAILGVVPQEDSLDTDLSVLENLEVHGILFGSSRSQARQRGKELLTFMGMAEKENSPVESLSGGLKRRLVIARALLHRPRMVILDEPTTGLDPEARRMVWQKLRELKAQGVTLLLTTHYMEEAEQLCDRLVIMHRGEILAAGTSAELIASYVLPEVIEVRAPLASIPPGLADRLSAAGAVSLTVGEGLLIYAHDAKKLYDHFHDWGLPQHVCYLRPASLEDVFLKLTGQGGES</sequence>
<evidence type="ECO:0000256" key="3">
    <source>
        <dbReference type="ARBA" id="ARBA00022741"/>
    </source>
</evidence>
<dbReference type="InterPro" id="IPR050763">
    <property type="entry name" value="ABC_transporter_ATP-binding"/>
</dbReference>
<dbReference type="GO" id="GO:0005524">
    <property type="term" value="F:ATP binding"/>
    <property type="evidence" value="ECO:0007669"/>
    <property type="project" value="UniProtKB-KW"/>
</dbReference>
<dbReference type="InterPro" id="IPR003439">
    <property type="entry name" value="ABC_transporter-like_ATP-bd"/>
</dbReference>
<dbReference type="AlphaFoldDB" id="F7NGD2"/>